<evidence type="ECO:0000313" key="8">
    <source>
        <dbReference type="EMBL" id="GAA4327814.1"/>
    </source>
</evidence>
<feature type="region of interest" description="Disordered" evidence="5">
    <location>
        <begin position="415"/>
        <end position="437"/>
    </location>
</feature>
<evidence type="ECO:0000256" key="2">
    <source>
        <dbReference type="ARBA" id="ARBA00023136"/>
    </source>
</evidence>
<dbReference type="InterPro" id="IPR036737">
    <property type="entry name" value="OmpA-like_sf"/>
</dbReference>
<dbReference type="RefSeq" id="WP_345255111.1">
    <property type="nucleotide sequence ID" value="NZ_BAABGY010000007.1"/>
</dbReference>
<evidence type="ECO:0000256" key="3">
    <source>
        <dbReference type="ARBA" id="ARBA00023237"/>
    </source>
</evidence>
<dbReference type="SUPFAM" id="SSF103088">
    <property type="entry name" value="OmpA-like"/>
    <property type="match status" value="1"/>
</dbReference>
<evidence type="ECO:0000259" key="7">
    <source>
        <dbReference type="PROSITE" id="PS51123"/>
    </source>
</evidence>
<dbReference type="InterPro" id="IPR013320">
    <property type="entry name" value="ConA-like_dom_sf"/>
</dbReference>
<feature type="region of interest" description="Disordered" evidence="5">
    <location>
        <begin position="66"/>
        <end position="101"/>
    </location>
</feature>
<sequence length="444" mass="47530">MTHALSPARSGRLSLLALFLLLGAGLQKANAQFNVGDRIKEKVQQRAEEKVDKGIDDGLDAAEEAAKKKGKGNANKKSGTGATPAVHTTGGSTTVSSTTGATPAASLQSFSRYDFVPGEKVSFFEDFSKGAAGDFPVNWNTGGSGELVTVSNVPGRWLKWSAGVGYAPVLKEVFPDNFTLEFDILMTEVDEKEKPYFGLNIYSAGKDEWENTEGIGIAGVFLMTQGEWEVTKWSTAGGGEKAGGTHQVQNSQLYNKVAHVSVWGQKQRLRVYVNETKVLDLPQGLPAAKFNRIKFTNNPGLNYGNDDMAPVYLSNVRIATGQPDMRSKLITEGKLVTRGILFDVNSDKIRGESYGTLKEIAAVLKENPGIRVKVIGHTDSDGADAANLDLSKRRAAAVKAALGADFGVDVSGMITDGKGESEPAAPNTSPEGKANNRRVEFIKL</sequence>
<dbReference type="Gene3D" id="3.30.1330.60">
    <property type="entry name" value="OmpA-like domain"/>
    <property type="match status" value="1"/>
</dbReference>
<feature type="domain" description="OmpA-like" evidence="7">
    <location>
        <begin position="329"/>
        <end position="444"/>
    </location>
</feature>
<dbReference type="CDD" id="cd07185">
    <property type="entry name" value="OmpA_C-like"/>
    <property type="match status" value="1"/>
</dbReference>
<gene>
    <name evidence="8" type="ORF">GCM10023184_17250</name>
</gene>
<organism evidence="8 9">
    <name type="scientific">Flaviaesturariibacter amylovorans</name>
    <dbReference type="NCBI Taxonomy" id="1084520"/>
    <lineage>
        <taxon>Bacteria</taxon>
        <taxon>Pseudomonadati</taxon>
        <taxon>Bacteroidota</taxon>
        <taxon>Chitinophagia</taxon>
        <taxon>Chitinophagales</taxon>
        <taxon>Chitinophagaceae</taxon>
        <taxon>Flaviaestuariibacter</taxon>
    </lineage>
</organism>
<dbReference type="PRINTS" id="PR01021">
    <property type="entry name" value="OMPADOMAIN"/>
</dbReference>
<keyword evidence="9" id="KW-1185">Reference proteome</keyword>
<feature type="chain" id="PRO_5046649529" description="OmpA-like domain-containing protein" evidence="6">
    <location>
        <begin position="32"/>
        <end position="444"/>
    </location>
</feature>
<evidence type="ECO:0000256" key="5">
    <source>
        <dbReference type="SAM" id="MobiDB-lite"/>
    </source>
</evidence>
<dbReference type="InterPro" id="IPR050330">
    <property type="entry name" value="Bact_OuterMem_StrucFunc"/>
</dbReference>
<dbReference type="EMBL" id="BAABGY010000007">
    <property type="protein sequence ID" value="GAA4327814.1"/>
    <property type="molecule type" value="Genomic_DNA"/>
</dbReference>
<comment type="caution">
    <text evidence="8">The sequence shown here is derived from an EMBL/GenBank/DDBJ whole genome shotgun (WGS) entry which is preliminary data.</text>
</comment>
<evidence type="ECO:0000256" key="4">
    <source>
        <dbReference type="PROSITE-ProRule" id="PRU00473"/>
    </source>
</evidence>
<feature type="signal peptide" evidence="6">
    <location>
        <begin position="1"/>
        <end position="31"/>
    </location>
</feature>
<proteinExistence type="predicted"/>
<dbReference type="PANTHER" id="PTHR30329">
    <property type="entry name" value="STATOR ELEMENT OF FLAGELLAR MOTOR COMPLEX"/>
    <property type="match status" value="1"/>
</dbReference>
<protein>
    <recommendedName>
        <fullName evidence="7">OmpA-like domain-containing protein</fullName>
    </recommendedName>
</protein>
<keyword evidence="6" id="KW-0732">Signal</keyword>
<comment type="subcellular location">
    <subcellularLocation>
        <location evidence="1">Cell outer membrane</location>
    </subcellularLocation>
</comment>
<evidence type="ECO:0000256" key="1">
    <source>
        <dbReference type="ARBA" id="ARBA00004442"/>
    </source>
</evidence>
<dbReference type="PANTHER" id="PTHR30329:SF21">
    <property type="entry name" value="LIPOPROTEIN YIAD-RELATED"/>
    <property type="match status" value="1"/>
</dbReference>
<feature type="compositionally biased region" description="Low complexity" evidence="5">
    <location>
        <begin position="88"/>
        <end position="101"/>
    </location>
</feature>
<reference evidence="9" key="1">
    <citation type="journal article" date="2019" name="Int. J. Syst. Evol. Microbiol.">
        <title>The Global Catalogue of Microorganisms (GCM) 10K type strain sequencing project: providing services to taxonomists for standard genome sequencing and annotation.</title>
        <authorList>
            <consortium name="The Broad Institute Genomics Platform"/>
            <consortium name="The Broad Institute Genome Sequencing Center for Infectious Disease"/>
            <person name="Wu L."/>
            <person name="Ma J."/>
        </authorList>
    </citation>
    <scope>NUCLEOTIDE SEQUENCE [LARGE SCALE GENOMIC DNA]</scope>
    <source>
        <strain evidence="9">JCM 17919</strain>
    </source>
</reference>
<name>A0ABP8GNW0_9BACT</name>
<dbReference type="InterPro" id="IPR006664">
    <property type="entry name" value="OMP_bac"/>
</dbReference>
<dbReference type="InterPro" id="IPR006665">
    <property type="entry name" value="OmpA-like"/>
</dbReference>
<dbReference type="Proteomes" id="UP001501725">
    <property type="component" value="Unassembled WGS sequence"/>
</dbReference>
<keyword evidence="3" id="KW-0998">Cell outer membrane</keyword>
<evidence type="ECO:0000256" key="6">
    <source>
        <dbReference type="SAM" id="SignalP"/>
    </source>
</evidence>
<dbReference type="PROSITE" id="PS51123">
    <property type="entry name" value="OMPA_2"/>
    <property type="match status" value="1"/>
</dbReference>
<accession>A0ABP8GNW0</accession>
<dbReference type="Pfam" id="PF00691">
    <property type="entry name" value="OmpA"/>
    <property type="match status" value="1"/>
</dbReference>
<evidence type="ECO:0000313" key="9">
    <source>
        <dbReference type="Proteomes" id="UP001501725"/>
    </source>
</evidence>
<keyword evidence="2 4" id="KW-0472">Membrane</keyword>
<dbReference type="SUPFAM" id="SSF49899">
    <property type="entry name" value="Concanavalin A-like lectins/glucanases"/>
    <property type="match status" value="1"/>
</dbReference>